<accession>A0A6G2B960</accession>
<evidence type="ECO:0000313" key="2">
    <source>
        <dbReference type="EMBL" id="MTE18609.1"/>
    </source>
</evidence>
<dbReference type="GO" id="GO:0004512">
    <property type="term" value="F:inositol-3-phosphate synthase activity"/>
    <property type="evidence" value="ECO:0007669"/>
    <property type="project" value="InterPro"/>
</dbReference>
<dbReference type="GO" id="GO:0008654">
    <property type="term" value="P:phospholipid biosynthetic process"/>
    <property type="evidence" value="ECO:0007669"/>
    <property type="project" value="InterPro"/>
</dbReference>
<evidence type="ECO:0000313" key="3">
    <source>
        <dbReference type="Proteomes" id="UP000473014"/>
    </source>
</evidence>
<gene>
    <name evidence="2" type="ORF">F0L17_05575</name>
</gene>
<feature type="region of interest" description="Disordered" evidence="1">
    <location>
        <begin position="251"/>
        <end position="288"/>
    </location>
</feature>
<keyword evidence="3" id="KW-1185">Reference proteome</keyword>
<dbReference type="GO" id="GO:0006021">
    <property type="term" value="P:inositol biosynthetic process"/>
    <property type="evidence" value="ECO:0007669"/>
    <property type="project" value="InterPro"/>
</dbReference>
<feature type="region of interest" description="Disordered" evidence="1">
    <location>
        <begin position="108"/>
        <end position="150"/>
    </location>
</feature>
<dbReference type="AlphaFoldDB" id="A0A6G2B960"/>
<evidence type="ECO:0000256" key="1">
    <source>
        <dbReference type="SAM" id="MobiDB-lite"/>
    </source>
</evidence>
<dbReference type="SUPFAM" id="SSF51735">
    <property type="entry name" value="NAD(P)-binding Rossmann-fold domains"/>
    <property type="match status" value="1"/>
</dbReference>
<dbReference type="OrthoDB" id="729130at2"/>
<dbReference type="InterPro" id="IPR002587">
    <property type="entry name" value="Myo-inos-1-P_Synthase"/>
</dbReference>
<proteinExistence type="predicted"/>
<dbReference type="PANTHER" id="PTHR11510">
    <property type="entry name" value="MYO-INOSITOL-1 PHOSPHATE SYNTHASE"/>
    <property type="match status" value="1"/>
</dbReference>
<protein>
    <submittedName>
        <fullName evidence="2">Myo-inositol-1-phosphate synthase</fullName>
    </submittedName>
</protein>
<organism evidence="2 3">
    <name type="scientific">Streptomyces taklimakanensis</name>
    <dbReference type="NCBI Taxonomy" id="2569853"/>
    <lineage>
        <taxon>Bacteria</taxon>
        <taxon>Bacillati</taxon>
        <taxon>Actinomycetota</taxon>
        <taxon>Actinomycetes</taxon>
        <taxon>Kitasatosporales</taxon>
        <taxon>Streptomycetaceae</taxon>
        <taxon>Streptomyces</taxon>
    </lineage>
</organism>
<name>A0A6G2B960_9ACTN</name>
<sequence length="357" mass="37860">MTTWDTMWDTLGGRGAVGVWLVGARGSTGTTTIVGALALRAGLVRPTGCVTARRDFASASLPRFDELVFGGHDIARTPLAERAERLADEGVVPPGLPRLVRDGLLAAEEEVRPGATGADDDRDRPSGENGRDRKNRGTQEDREDREDQEETIRRLTGDLLSFRRRLGLERVVVIDLAPPGPAAPPHPAHLSSSTLRRALAAGERILPSGALYACAALRADCSYVDLTTPPGRRLPALAELASERGVPYVAGDGATGARAHHVRRPARERVSAEDFPGARTARRSDRWSREPAPAASLVIDLARLVALADRAGLHGPVPEPALLFDGTAPDASADRAGPPGGRYAALVAWARGLSVPV</sequence>
<reference evidence="2 3" key="1">
    <citation type="submission" date="2019-11" db="EMBL/GenBank/DDBJ databases">
        <authorList>
            <person name="Yuan L."/>
        </authorList>
    </citation>
    <scope>NUCLEOTIDE SEQUENCE [LARGE SCALE GENOMIC DNA]</scope>
    <source>
        <strain evidence="2 3">TRM43335</strain>
    </source>
</reference>
<dbReference type="Gene3D" id="3.40.50.720">
    <property type="entry name" value="NAD(P)-binding Rossmann-like Domain"/>
    <property type="match status" value="1"/>
</dbReference>
<dbReference type="Pfam" id="PF07994">
    <property type="entry name" value="NAD_binding_5"/>
    <property type="match status" value="1"/>
</dbReference>
<feature type="compositionally biased region" description="Basic and acidic residues" evidence="1">
    <location>
        <begin position="119"/>
        <end position="142"/>
    </location>
</feature>
<dbReference type="RefSeq" id="WP_155070205.1">
    <property type="nucleotide sequence ID" value="NZ_WIXO01000001.1"/>
</dbReference>
<dbReference type="Proteomes" id="UP000473014">
    <property type="component" value="Unassembled WGS sequence"/>
</dbReference>
<dbReference type="InterPro" id="IPR036291">
    <property type="entry name" value="NAD(P)-bd_dom_sf"/>
</dbReference>
<dbReference type="EMBL" id="WIXO01000001">
    <property type="protein sequence ID" value="MTE18609.1"/>
    <property type="molecule type" value="Genomic_DNA"/>
</dbReference>
<comment type="caution">
    <text evidence="2">The sequence shown here is derived from an EMBL/GenBank/DDBJ whole genome shotgun (WGS) entry which is preliminary data.</text>
</comment>